<evidence type="ECO:0000313" key="10">
    <source>
        <dbReference type="Proteomes" id="UP000635245"/>
    </source>
</evidence>
<sequence length="318" mass="33851">MAISVALLVGSLLCGWLLPRALGRLDVRRRDPLPLLIGWLVSMAGVLVAATTGLVLQLLPGHGVGGWAIELVVDCWSALHHGPAPRAELWVGLLGLVVGGVAAVRLALVGGRRFSDLARETRRHRSTLRSVGRRADSTPETLWLAHDRPLAFSLGGRRGLIVATEGLTRALPPAQVDAVLEHERAHLRGRHHLLIAAADALRTVFPFVPLYAHAPHALRELAELAADSAAARRHGTGTVHSALTGVARHTVPRAALGMAADAITVRMERLRHGDTGPRRSRRALACGLAATSGLLLPFLTAFALFLGLAFTVCPLPGW</sequence>
<evidence type="ECO:0000256" key="4">
    <source>
        <dbReference type="ARBA" id="ARBA00022833"/>
    </source>
</evidence>
<comment type="cofactor">
    <cofactor evidence="6">
        <name>Zn(2+)</name>
        <dbReference type="ChEBI" id="CHEBI:29105"/>
    </cofactor>
    <text evidence="6">Binds 1 zinc ion per subunit.</text>
</comment>
<feature type="transmembrane region" description="Helical" evidence="7">
    <location>
        <begin position="288"/>
        <end position="312"/>
    </location>
</feature>
<dbReference type="EMBL" id="JAENJH010000001">
    <property type="protein sequence ID" value="MBK1783896.1"/>
    <property type="molecule type" value="Genomic_DNA"/>
</dbReference>
<dbReference type="PANTHER" id="PTHR34978:SF3">
    <property type="entry name" value="SLR0241 PROTEIN"/>
    <property type="match status" value="1"/>
</dbReference>
<feature type="transmembrane region" description="Helical" evidence="7">
    <location>
        <begin position="33"/>
        <end position="56"/>
    </location>
</feature>
<proteinExistence type="inferred from homology"/>
<comment type="caution">
    <text evidence="9">The sequence shown here is derived from an EMBL/GenBank/DDBJ whole genome shotgun (WGS) entry which is preliminary data.</text>
</comment>
<keyword evidence="4 6" id="KW-0862">Zinc</keyword>
<evidence type="ECO:0000256" key="6">
    <source>
        <dbReference type="RuleBase" id="RU003983"/>
    </source>
</evidence>
<evidence type="ECO:0000256" key="3">
    <source>
        <dbReference type="ARBA" id="ARBA00022801"/>
    </source>
</evidence>
<feature type="transmembrane region" description="Helical" evidence="7">
    <location>
        <begin position="89"/>
        <end position="109"/>
    </location>
</feature>
<keyword evidence="2" id="KW-0479">Metal-binding</keyword>
<dbReference type="GO" id="GO:0004222">
    <property type="term" value="F:metalloendopeptidase activity"/>
    <property type="evidence" value="ECO:0007669"/>
    <property type="project" value="InterPro"/>
</dbReference>
<dbReference type="GO" id="GO:0006508">
    <property type="term" value="P:proteolysis"/>
    <property type="evidence" value="ECO:0007669"/>
    <property type="project" value="UniProtKB-KW"/>
</dbReference>
<keyword evidence="3 6" id="KW-0378">Hydrolase</keyword>
<dbReference type="AlphaFoldDB" id="A0A934V1U0"/>
<keyword evidence="5 6" id="KW-0482">Metalloprotease</keyword>
<reference evidence="9" key="1">
    <citation type="submission" date="2020-12" db="EMBL/GenBank/DDBJ databases">
        <title>Prauserella sp. ASG 168, a novel actinomycete isolated from cave rock.</title>
        <authorList>
            <person name="Suriyachadkun C."/>
        </authorList>
    </citation>
    <scope>NUCLEOTIDE SEQUENCE</scope>
    <source>
        <strain evidence="9">ASG 168</strain>
    </source>
</reference>
<evidence type="ECO:0000256" key="5">
    <source>
        <dbReference type="ARBA" id="ARBA00023049"/>
    </source>
</evidence>
<dbReference type="GO" id="GO:0046872">
    <property type="term" value="F:metal ion binding"/>
    <property type="evidence" value="ECO:0007669"/>
    <property type="project" value="UniProtKB-KW"/>
</dbReference>
<name>A0A934V1U0_9PSEU</name>
<dbReference type="RefSeq" id="WP_200315525.1">
    <property type="nucleotide sequence ID" value="NZ_JAENJH010000001.1"/>
</dbReference>
<accession>A0A934V1U0</accession>
<evidence type="ECO:0000256" key="1">
    <source>
        <dbReference type="ARBA" id="ARBA00022670"/>
    </source>
</evidence>
<protein>
    <submittedName>
        <fullName evidence="9">M56 family metallopeptidase</fullName>
    </submittedName>
</protein>
<evidence type="ECO:0000259" key="8">
    <source>
        <dbReference type="Pfam" id="PF01435"/>
    </source>
</evidence>
<gene>
    <name evidence="9" type="ORF">JHE00_06095</name>
</gene>
<dbReference type="InterPro" id="IPR052173">
    <property type="entry name" value="Beta-lactam_resp_regulator"/>
</dbReference>
<comment type="similarity">
    <text evidence="6">Belongs to the peptidase M48 family.</text>
</comment>
<dbReference type="Gene3D" id="3.30.2010.10">
    <property type="entry name" value="Metalloproteases ('zincins'), catalytic domain"/>
    <property type="match status" value="1"/>
</dbReference>
<dbReference type="InterPro" id="IPR001915">
    <property type="entry name" value="Peptidase_M48"/>
</dbReference>
<feature type="domain" description="Peptidase M48" evidence="8">
    <location>
        <begin position="133"/>
        <end position="203"/>
    </location>
</feature>
<evidence type="ECO:0000256" key="2">
    <source>
        <dbReference type="ARBA" id="ARBA00022723"/>
    </source>
</evidence>
<keyword evidence="10" id="KW-1185">Reference proteome</keyword>
<dbReference type="CDD" id="cd07326">
    <property type="entry name" value="M56_BlaR1_MecR1_like"/>
    <property type="match status" value="1"/>
</dbReference>
<dbReference type="PANTHER" id="PTHR34978">
    <property type="entry name" value="POSSIBLE SENSOR-TRANSDUCER PROTEIN BLAR"/>
    <property type="match status" value="1"/>
</dbReference>
<evidence type="ECO:0000256" key="7">
    <source>
        <dbReference type="SAM" id="Phobius"/>
    </source>
</evidence>
<organism evidence="9 10">
    <name type="scientific">Prauserella cavernicola</name>
    <dbReference type="NCBI Taxonomy" id="2800127"/>
    <lineage>
        <taxon>Bacteria</taxon>
        <taxon>Bacillati</taxon>
        <taxon>Actinomycetota</taxon>
        <taxon>Actinomycetes</taxon>
        <taxon>Pseudonocardiales</taxon>
        <taxon>Pseudonocardiaceae</taxon>
        <taxon>Prauserella</taxon>
    </lineage>
</organism>
<keyword evidence="7" id="KW-0812">Transmembrane</keyword>
<evidence type="ECO:0000313" key="9">
    <source>
        <dbReference type="EMBL" id="MBK1783896.1"/>
    </source>
</evidence>
<keyword evidence="1 6" id="KW-0645">Protease</keyword>
<dbReference type="Pfam" id="PF01435">
    <property type="entry name" value="Peptidase_M48"/>
    <property type="match status" value="1"/>
</dbReference>
<keyword evidence="7" id="KW-0472">Membrane</keyword>
<dbReference type="Proteomes" id="UP000635245">
    <property type="component" value="Unassembled WGS sequence"/>
</dbReference>
<keyword evidence="7" id="KW-1133">Transmembrane helix</keyword>